<evidence type="ECO:0000259" key="5">
    <source>
        <dbReference type="Pfam" id="PF17802"/>
    </source>
</evidence>
<dbReference type="AlphaFoldDB" id="G7HY33"/>
<dbReference type="Pfam" id="PF17802">
    <property type="entry name" value="SpaA"/>
    <property type="match status" value="1"/>
</dbReference>
<feature type="compositionally biased region" description="Basic and acidic residues" evidence="1">
    <location>
        <begin position="332"/>
        <end position="352"/>
    </location>
</feature>
<evidence type="ECO:0000256" key="1">
    <source>
        <dbReference type="SAM" id="MobiDB-lite"/>
    </source>
</evidence>
<dbReference type="Gene3D" id="2.60.40.740">
    <property type="match status" value="1"/>
</dbReference>
<dbReference type="RefSeq" id="WP_006822577.1">
    <property type="nucleotide sequence ID" value="NZ_CAFW01000077.1"/>
</dbReference>
<evidence type="ECO:0000259" key="4">
    <source>
        <dbReference type="Pfam" id="PF16555"/>
    </source>
</evidence>
<dbReference type="NCBIfam" id="TIGR04226">
    <property type="entry name" value="RrgB_K2N_iso_D2"/>
    <property type="match status" value="1"/>
</dbReference>
<dbReference type="Pfam" id="PF16555">
    <property type="entry name" value="GramPos_pilinD1"/>
    <property type="match status" value="1"/>
</dbReference>
<dbReference type="InterPro" id="IPR048052">
    <property type="entry name" value="FM1-like"/>
</dbReference>
<organism evidence="6 7">
    <name type="scientific">Corynebacterium casei UCMA 3821</name>
    <dbReference type="NCBI Taxonomy" id="1110505"/>
    <lineage>
        <taxon>Bacteria</taxon>
        <taxon>Bacillati</taxon>
        <taxon>Actinomycetota</taxon>
        <taxon>Actinomycetes</taxon>
        <taxon>Mycobacteriales</taxon>
        <taxon>Corynebacteriaceae</taxon>
        <taxon>Corynebacterium</taxon>
    </lineage>
</organism>
<dbReference type="InterPro" id="IPR026466">
    <property type="entry name" value="Fim_isopep_form_D2_dom"/>
</dbReference>
<protein>
    <submittedName>
        <fullName evidence="6">Uncharacterized protein</fullName>
    </submittedName>
</protein>
<dbReference type="NCBIfam" id="NF033902">
    <property type="entry name" value="iso_D2_wall_anc"/>
    <property type="match status" value="1"/>
</dbReference>
<dbReference type="InterPro" id="IPR032364">
    <property type="entry name" value="GramPos_pilinD1_N"/>
</dbReference>
<keyword evidence="2" id="KW-1133">Transmembrane helix</keyword>
<proteinExistence type="predicted"/>
<keyword evidence="2" id="KW-0812">Transmembrane</keyword>
<comment type="caution">
    <text evidence="6">The sequence shown here is derived from an EMBL/GenBank/DDBJ whole genome shotgun (WGS) entry which is preliminary data.</text>
</comment>
<feature type="transmembrane region" description="Helical" evidence="2">
    <location>
        <begin position="491"/>
        <end position="515"/>
    </location>
</feature>
<evidence type="ECO:0000256" key="2">
    <source>
        <dbReference type="SAM" id="Phobius"/>
    </source>
</evidence>
<sequence length="522" mass="55514">MSNIAIRSASAFTVMCLSLGVALVGAPLASATPPSDPAPTTVPVPTSNIDFSKKGSLSLSKRIIKPGKEGETATGNETDVANSTLRGITFELYLVKAINNAKDWEDAVDLGKDGADSVTATNLVKTATTDDNGYIDFGTLPLGLYKLVEVESNNPSVTKADDALIYLPMTNPANQNTWNYDVHVYPKNQYDPQETKIEKKVDDAKKNIGDDVTYTLNSAIPDVTVNDVTWYQITDQLDAEILKTDEATVSVAIPGAVAEAGADYVVFNENGLIKVSFTAAGVDKLTAAKKANADARVTTTIVAEVSKVADGHAPNKALLYHNNPTVNSDVKPNPEDPHNPPKDPENPPKESNEVHSYWANIELNKVDDKDNALKGAEFELYRCSVDGDLEGDALAVDHDNNPETPLQTTLVTGDDGKATFYGLKVTDFENNKSVDPTAYCLVETKAPDGFSLLPEPVPVTLTQAETHGETVSITKVAEVANLSETRGSLPLTGGMGIGFLVALGALIVAVGAYTAQRFGKSA</sequence>
<gene>
    <name evidence="6" type="ORF">CCAS_07935</name>
</gene>
<dbReference type="InterPro" id="IPR013783">
    <property type="entry name" value="Ig-like_fold"/>
</dbReference>
<name>G7HY33_9CORY</name>
<feature type="region of interest" description="Disordered" evidence="1">
    <location>
        <begin position="314"/>
        <end position="352"/>
    </location>
</feature>
<keyword evidence="3" id="KW-0732">Signal</keyword>
<dbReference type="InterPro" id="IPR041033">
    <property type="entry name" value="SpaA_PFL_dom_1"/>
</dbReference>
<keyword evidence="2" id="KW-0472">Membrane</keyword>
<reference evidence="6 7" key="1">
    <citation type="journal article" date="2012" name="J. Bacteriol.">
        <title>Genome Sequence of Corynebacterium casei UCMA 3821, Isolated from a Smear-Ripened Cheese.</title>
        <authorList>
            <person name="Monnet C."/>
            <person name="Loux V."/>
            <person name="Bento P."/>
            <person name="Gibrat J.F."/>
            <person name="Straub C."/>
            <person name="Bonnarme P."/>
            <person name="Landaud S."/>
            <person name="Irlinger F."/>
        </authorList>
    </citation>
    <scope>NUCLEOTIDE SEQUENCE [LARGE SCALE GENOMIC DNA]</scope>
    <source>
        <strain evidence="6 7">UCMA 3821</strain>
    </source>
</reference>
<evidence type="ECO:0000313" key="6">
    <source>
        <dbReference type="EMBL" id="CCE55098.1"/>
    </source>
</evidence>
<feature type="chain" id="PRO_5003496458" evidence="3">
    <location>
        <begin position="32"/>
        <end position="522"/>
    </location>
</feature>
<dbReference type="Gene3D" id="2.60.40.10">
    <property type="entry name" value="Immunoglobulins"/>
    <property type="match status" value="2"/>
</dbReference>
<evidence type="ECO:0000256" key="3">
    <source>
        <dbReference type="SAM" id="SignalP"/>
    </source>
</evidence>
<dbReference type="GO" id="GO:0005975">
    <property type="term" value="P:carbohydrate metabolic process"/>
    <property type="evidence" value="ECO:0007669"/>
    <property type="project" value="UniProtKB-ARBA"/>
</dbReference>
<feature type="domain" description="SpaA-like prealbumin fold" evidence="5">
    <location>
        <begin position="360"/>
        <end position="465"/>
    </location>
</feature>
<evidence type="ECO:0000313" key="7">
    <source>
        <dbReference type="Proteomes" id="UP000004840"/>
    </source>
</evidence>
<dbReference type="EMBL" id="CAFW01000077">
    <property type="protein sequence ID" value="CCE55098.1"/>
    <property type="molecule type" value="Genomic_DNA"/>
</dbReference>
<accession>G7HY33</accession>
<dbReference type="Proteomes" id="UP000004840">
    <property type="component" value="Unassembled WGS sequence"/>
</dbReference>
<feature type="domain" description="Gram-positive pilin subunit D1 N-terminal" evidence="4">
    <location>
        <begin position="57"/>
        <end position="189"/>
    </location>
</feature>
<feature type="signal peptide" evidence="3">
    <location>
        <begin position="1"/>
        <end position="31"/>
    </location>
</feature>